<comment type="caution">
    <text evidence="1">The sequence shown here is derived from an EMBL/GenBank/DDBJ whole genome shotgun (WGS) entry which is preliminary data.</text>
</comment>
<evidence type="ECO:0000313" key="2">
    <source>
        <dbReference type="Proteomes" id="UP000622797"/>
    </source>
</evidence>
<organism evidence="1 2">
    <name type="scientific">Fusarium sarcochroum</name>
    <dbReference type="NCBI Taxonomy" id="1208366"/>
    <lineage>
        <taxon>Eukaryota</taxon>
        <taxon>Fungi</taxon>
        <taxon>Dikarya</taxon>
        <taxon>Ascomycota</taxon>
        <taxon>Pezizomycotina</taxon>
        <taxon>Sordariomycetes</taxon>
        <taxon>Hypocreomycetidae</taxon>
        <taxon>Hypocreales</taxon>
        <taxon>Nectriaceae</taxon>
        <taxon>Fusarium</taxon>
        <taxon>Fusarium lateritium species complex</taxon>
    </lineage>
</organism>
<reference evidence="1" key="1">
    <citation type="journal article" date="2020" name="BMC Genomics">
        <title>Correction to: Identification and distribution of gene clusters required for synthesis of sphingolipid metabolism inhibitors in diverse species of the filamentous fungus Fusarium.</title>
        <authorList>
            <person name="Kim H.S."/>
            <person name="Lohmar J.M."/>
            <person name="Busman M."/>
            <person name="Brown D.W."/>
            <person name="Naumann T.A."/>
            <person name="Divon H.H."/>
            <person name="Lysoe E."/>
            <person name="Uhlig S."/>
            <person name="Proctor R.H."/>
        </authorList>
    </citation>
    <scope>NUCLEOTIDE SEQUENCE</scope>
    <source>
        <strain evidence="1">NRRL 20472</strain>
    </source>
</reference>
<gene>
    <name evidence="1" type="ORF">FSARC_14530</name>
</gene>
<dbReference type="Proteomes" id="UP000622797">
    <property type="component" value="Unassembled WGS sequence"/>
</dbReference>
<name>A0A8H4ST03_9HYPO</name>
<protein>
    <submittedName>
        <fullName evidence="1">Uncharacterized protein</fullName>
    </submittedName>
</protein>
<evidence type="ECO:0000313" key="1">
    <source>
        <dbReference type="EMBL" id="KAF4945040.1"/>
    </source>
</evidence>
<accession>A0A8H4ST03</accession>
<keyword evidence="2" id="KW-1185">Reference proteome</keyword>
<feature type="non-terminal residue" evidence="1">
    <location>
        <position position="188"/>
    </location>
</feature>
<proteinExistence type="predicted"/>
<sequence length="188" mass="21073">MRAQKRRKLAEAPVGQEDDVACISENTEISPTAPPTMEIFAIWGCYKPENDEEDAEIIFNYSKVGVKLSTGELFYTIINERVDFDWNGNTIDLGQLDISSISSKDVTPQLASILANTLALDHLDLIPIPLEAFWPKCPPSLTRAPEQKLKDGYIKLPPFLDYEADDTDQDQNHIHKLVLGEAKVCEIL</sequence>
<dbReference type="EMBL" id="JABEXW010001266">
    <property type="protein sequence ID" value="KAF4945040.1"/>
    <property type="molecule type" value="Genomic_DNA"/>
</dbReference>
<reference evidence="1" key="2">
    <citation type="submission" date="2020-05" db="EMBL/GenBank/DDBJ databases">
        <authorList>
            <person name="Kim H.-S."/>
            <person name="Proctor R.H."/>
            <person name="Brown D.W."/>
        </authorList>
    </citation>
    <scope>NUCLEOTIDE SEQUENCE</scope>
    <source>
        <strain evidence="1">NRRL 20472</strain>
    </source>
</reference>
<dbReference type="AlphaFoldDB" id="A0A8H4ST03"/>